<dbReference type="AlphaFoldDB" id="A0A3N4IG99"/>
<feature type="coiled-coil region" evidence="1">
    <location>
        <begin position="382"/>
        <end position="409"/>
    </location>
</feature>
<accession>A0A3N4IG99</accession>
<reference evidence="2 3" key="1">
    <citation type="journal article" date="2018" name="Nat. Ecol. Evol.">
        <title>Pezizomycetes genomes reveal the molecular basis of ectomycorrhizal truffle lifestyle.</title>
        <authorList>
            <person name="Murat C."/>
            <person name="Payen T."/>
            <person name="Noel B."/>
            <person name="Kuo A."/>
            <person name="Morin E."/>
            <person name="Chen J."/>
            <person name="Kohler A."/>
            <person name="Krizsan K."/>
            <person name="Balestrini R."/>
            <person name="Da Silva C."/>
            <person name="Montanini B."/>
            <person name="Hainaut M."/>
            <person name="Levati E."/>
            <person name="Barry K.W."/>
            <person name="Belfiori B."/>
            <person name="Cichocki N."/>
            <person name="Clum A."/>
            <person name="Dockter R.B."/>
            <person name="Fauchery L."/>
            <person name="Guy J."/>
            <person name="Iotti M."/>
            <person name="Le Tacon F."/>
            <person name="Lindquist E.A."/>
            <person name="Lipzen A."/>
            <person name="Malagnac F."/>
            <person name="Mello A."/>
            <person name="Molinier V."/>
            <person name="Miyauchi S."/>
            <person name="Poulain J."/>
            <person name="Riccioni C."/>
            <person name="Rubini A."/>
            <person name="Sitrit Y."/>
            <person name="Splivallo R."/>
            <person name="Traeger S."/>
            <person name="Wang M."/>
            <person name="Zifcakova L."/>
            <person name="Wipf D."/>
            <person name="Zambonelli A."/>
            <person name="Paolocci F."/>
            <person name="Nowrousian M."/>
            <person name="Ottonello S."/>
            <person name="Baldrian P."/>
            <person name="Spatafora J.W."/>
            <person name="Henrissat B."/>
            <person name="Nagy L.G."/>
            <person name="Aury J.M."/>
            <person name="Wincker P."/>
            <person name="Grigoriev I.V."/>
            <person name="Bonfante P."/>
            <person name="Martin F.M."/>
        </authorList>
    </citation>
    <scope>NUCLEOTIDE SEQUENCE [LARGE SCALE GENOMIC DNA]</scope>
    <source>
        <strain evidence="2 3">RN42</strain>
    </source>
</reference>
<name>A0A3N4IG99_ASCIM</name>
<evidence type="ECO:0000313" key="2">
    <source>
        <dbReference type="EMBL" id="RPA83201.1"/>
    </source>
</evidence>
<keyword evidence="3" id="KW-1185">Reference proteome</keyword>
<evidence type="ECO:0000256" key="1">
    <source>
        <dbReference type="SAM" id="Coils"/>
    </source>
</evidence>
<gene>
    <name evidence="2" type="ORF">BJ508DRAFT_324793</name>
</gene>
<protein>
    <submittedName>
        <fullName evidence="2">Uncharacterized protein</fullName>
    </submittedName>
</protein>
<evidence type="ECO:0000313" key="3">
    <source>
        <dbReference type="Proteomes" id="UP000275078"/>
    </source>
</evidence>
<organism evidence="2 3">
    <name type="scientific">Ascobolus immersus RN42</name>
    <dbReference type="NCBI Taxonomy" id="1160509"/>
    <lineage>
        <taxon>Eukaryota</taxon>
        <taxon>Fungi</taxon>
        <taxon>Dikarya</taxon>
        <taxon>Ascomycota</taxon>
        <taxon>Pezizomycotina</taxon>
        <taxon>Pezizomycetes</taxon>
        <taxon>Pezizales</taxon>
        <taxon>Ascobolaceae</taxon>
        <taxon>Ascobolus</taxon>
    </lineage>
</organism>
<dbReference type="Proteomes" id="UP000275078">
    <property type="component" value="Unassembled WGS sequence"/>
</dbReference>
<sequence>MENDPRSFALPPELLLMTVESCSKDPNSRLGLLSLAASCRTLRNTIIPRYLPACLKSRKRLLLQTTIKELHEQEKQQLSDLIARSTSSLPALPPVNISVGGMFHGLQFRSFASSNTQHTLSAPSASSPFGAKSLRLVCSHCLCLRPFYYFDIHEVKTLKIGRGRCRRLRKCIPCRMKNGFLFNRRSQSCEKRRSNQWWTWFGGEKWIGCIFCKQVWSNKVLCRSTELEVPAAHECPVGQKAVQGQGWKNGAVNLRMDVYQGGSELVTQEITVNASHEDELEETNSAFALGDEDSTVTGSCADTSPRAAGVICRDVRCCRDRFKEPVAYTVPNMQLSMVLEKLDVVQRNGKLELQPKVGAKGWSWYNDSSYRIVWRAIDPRLEQIVRAMNKDAEDEYRRLERTRLAALQLALDSRSDFKHHEYLCGAADTSLGLLLAMIELDKMVDKMGDEGLESLIAEGWPCEAQCQTRMYPA</sequence>
<keyword evidence="1" id="KW-0175">Coiled coil</keyword>
<dbReference type="EMBL" id="ML119666">
    <property type="protein sequence ID" value="RPA83201.1"/>
    <property type="molecule type" value="Genomic_DNA"/>
</dbReference>
<proteinExistence type="predicted"/>